<feature type="domain" description="Tyr recombinase" evidence="5">
    <location>
        <begin position="183"/>
        <end position="379"/>
    </location>
</feature>
<dbReference type="RefSeq" id="WP_017868877.1">
    <property type="nucleotide sequence ID" value="NZ_BJYB01000018.1"/>
</dbReference>
<dbReference type="SUPFAM" id="SSF56349">
    <property type="entry name" value="DNA breaking-rejoining enzymes"/>
    <property type="match status" value="1"/>
</dbReference>
<dbReference type="PROSITE" id="PS51898">
    <property type="entry name" value="TYR_RECOMBINASE"/>
    <property type="match status" value="1"/>
</dbReference>
<dbReference type="InterPro" id="IPR011010">
    <property type="entry name" value="DNA_brk_join_enz"/>
</dbReference>
<protein>
    <submittedName>
        <fullName evidence="6">Integrase</fullName>
    </submittedName>
</protein>
<dbReference type="Proteomes" id="UP000051886">
    <property type="component" value="Unassembled WGS sequence"/>
</dbReference>
<keyword evidence="7" id="KW-1185">Reference proteome</keyword>
<dbReference type="GO" id="GO:0015074">
    <property type="term" value="P:DNA integration"/>
    <property type="evidence" value="ECO:0007669"/>
    <property type="project" value="UniProtKB-KW"/>
</dbReference>
<dbReference type="PANTHER" id="PTHR30349:SF64">
    <property type="entry name" value="PROPHAGE INTEGRASE INTD-RELATED"/>
    <property type="match status" value="1"/>
</dbReference>
<dbReference type="OrthoDB" id="9803188at2"/>
<evidence type="ECO:0000256" key="2">
    <source>
        <dbReference type="ARBA" id="ARBA00022908"/>
    </source>
</evidence>
<keyword evidence="4" id="KW-0233">DNA recombination</keyword>
<dbReference type="AlphaFoldDB" id="A0A0R2L4Z7"/>
<dbReference type="Pfam" id="PF14659">
    <property type="entry name" value="Phage_int_SAM_3"/>
    <property type="match status" value="1"/>
</dbReference>
<keyword evidence="2" id="KW-0229">DNA integration</keyword>
<dbReference type="GO" id="GO:0006310">
    <property type="term" value="P:DNA recombination"/>
    <property type="evidence" value="ECO:0007669"/>
    <property type="project" value="UniProtKB-KW"/>
</dbReference>
<accession>A0A0R2L4Z7</accession>
<dbReference type="InterPro" id="IPR010998">
    <property type="entry name" value="Integrase_recombinase_N"/>
</dbReference>
<dbReference type="STRING" id="449659.IV66_GL000644"/>
<gene>
    <name evidence="6" type="ORF">IV66_GL000644</name>
</gene>
<dbReference type="PATRIC" id="fig|449659.4.peg.650"/>
<dbReference type="Gene3D" id="1.10.150.130">
    <property type="match status" value="1"/>
</dbReference>
<proteinExistence type="inferred from homology"/>
<name>A0A0R2L4Z7_9LACO</name>
<dbReference type="InterPro" id="IPR004107">
    <property type="entry name" value="Integrase_SAM-like_N"/>
</dbReference>
<dbReference type="InterPro" id="IPR013762">
    <property type="entry name" value="Integrase-like_cat_sf"/>
</dbReference>
<organism evidence="6 7">
    <name type="scientific">Ligilactobacillus pobuzihii</name>
    <dbReference type="NCBI Taxonomy" id="449659"/>
    <lineage>
        <taxon>Bacteria</taxon>
        <taxon>Bacillati</taxon>
        <taxon>Bacillota</taxon>
        <taxon>Bacilli</taxon>
        <taxon>Lactobacillales</taxon>
        <taxon>Lactobacillaceae</taxon>
        <taxon>Ligilactobacillus</taxon>
    </lineage>
</organism>
<dbReference type="EMBL" id="JQCN01000064">
    <property type="protein sequence ID" value="KRN96782.1"/>
    <property type="molecule type" value="Genomic_DNA"/>
</dbReference>
<evidence type="ECO:0000256" key="4">
    <source>
        <dbReference type="ARBA" id="ARBA00023172"/>
    </source>
</evidence>
<dbReference type="InterPro" id="IPR002104">
    <property type="entry name" value="Integrase_catalytic"/>
</dbReference>
<dbReference type="Pfam" id="PF00589">
    <property type="entry name" value="Phage_integrase"/>
    <property type="match status" value="1"/>
</dbReference>
<evidence type="ECO:0000313" key="6">
    <source>
        <dbReference type="EMBL" id="KRN96782.1"/>
    </source>
</evidence>
<dbReference type="InterPro" id="IPR050090">
    <property type="entry name" value="Tyrosine_recombinase_XerCD"/>
</dbReference>
<comment type="similarity">
    <text evidence="1">Belongs to the 'phage' integrase family.</text>
</comment>
<dbReference type="PANTHER" id="PTHR30349">
    <property type="entry name" value="PHAGE INTEGRASE-RELATED"/>
    <property type="match status" value="1"/>
</dbReference>
<keyword evidence="3" id="KW-0238">DNA-binding</keyword>
<evidence type="ECO:0000313" key="7">
    <source>
        <dbReference type="Proteomes" id="UP000051886"/>
    </source>
</evidence>
<dbReference type="Gene3D" id="1.10.443.10">
    <property type="entry name" value="Intergrase catalytic core"/>
    <property type="match status" value="1"/>
</dbReference>
<reference evidence="6 7" key="1">
    <citation type="journal article" date="2015" name="Genome Announc.">
        <title>Expanding the biotechnology potential of lactobacilli through comparative genomics of 213 strains and associated genera.</title>
        <authorList>
            <person name="Sun Z."/>
            <person name="Harris H.M."/>
            <person name="McCann A."/>
            <person name="Guo C."/>
            <person name="Argimon S."/>
            <person name="Zhang W."/>
            <person name="Yang X."/>
            <person name="Jeffery I.B."/>
            <person name="Cooney J.C."/>
            <person name="Kagawa T.F."/>
            <person name="Liu W."/>
            <person name="Song Y."/>
            <person name="Salvetti E."/>
            <person name="Wrobel A."/>
            <person name="Rasinkangas P."/>
            <person name="Parkhill J."/>
            <person name="Rea M.C."/>
            <person name="O'Sullivan O."/>
            <person name="Ritari J."/>
            <person name="Douillard F.P."/>
            <person name="Paul Ross R."/>
            <person name="Yang R."/>
            <person name="Briner A.E."/>
            <person name="Felis G.E."/>
            <person name="de Vos W.M."/>
            <person name="Barrangou R."/>
            <person name="Klaenhammer T.R."/>
            <person name="Caufield P.W."/>
            <person name="Cui Y."/>
            <person name="Zhang H."/>
            <person name="O'Toole P.W."/>
        </authorList>
    </citation>
    <scope>NUCLEOTIDE SEQUENCE [LARGE SCALE GENOMIC DNA]</scope>
    <source>
        <strain evidence="6 7">NBRC 103219</strain>
    </source>
</reference>
<comment type="caution">
    <text evidence="6">The sequence shown here is derived from an EMBL/GenBank/DDBJ whole genome shotgun (WGS) entry which is preliminary data.</text>
</comment>
<dbReference type="CDD" id="cd01189">
    <property type="entry name" value="INT_ICEBs1_C_like"/>
    <property type="match status" value="1"/>
</dbReference>
<dbReference type="GO" id="GO:0003677">
    <property type="term" value="F:DNA binding"/>
    <property type="evidence" value="ECO:0007669"/>
    <property type="project" value="UniProtKB-KW"/>
</dbReference>
<evidence type="ECO:0000256" key="3">
    <source>
        <dbReference type="ARBA" id="ARBA00023125"/>
    </source>
</evidence>
<evidence type="ECO:0000259" key="5">
    <source>
        <dbReference type="PROSITE" id="PS51898"/>
    </source>
</evidence>
<evidence type="ECO:0000256" key="1">
    <source>
        <dbReference type="ARBA" id="ARBA00008857"/>
    </source>
</evidence>
<sequence length="414" mass="48560">MSKTKYQNVYRDKNGEYYISVYIGRNKVTGKKKIKKAKRDEKGNHFKTAKQASNEVQRIKRKYKDASKLSSDGLTYGEFMEKIFLPMYKGNVQTGTWDSRQTIFKIVQNWFGDKKLSQISPLECLQFRTWLLDTDEGNYSQGYASQIYTLFRKTLDEAVDLEFVSKNVARQKNALRAIPKGKREISYWNLETFEKVISCIYTDDFYENMCFVALWLYFMTGMRVGEGLALFWDSVDFDSKCMYVNHTLERYKGGKYYRKPHTKTINGERTINIDDDTVALLKRWKKRQTDYGLKYFVLSVTDQPIYKDTIGRIIRRYAKLADVEPIKPKELRHSHASLLINKYNFDVLTVSKRLGHSSPEITLKYYARFWSGRSLEVANRLSGVVKYSSPHETMINFNGNQSIKKKIDVYQKST</sequence>